<dbReference type="PANTHER" id="PTHR12775">
    <property type="entry name" value="PROTEIN C20ORF43 HOMOLOG"/>
    <property type="match status" value="1"/>
</dbReference>
<dbReference type="EMBL" id="LGAV01000003">
    <property type="protein sequence ID" value="KOS14985.1"/>
    <property type="molecule type" value="Genomic_DNA"/>
</dbReference>
<protein>
    <submittedName>
        <fullName evidence="2">Uncharacterized protein</fullName>
    </submittedName>
</protein>
<evidence type="ECO:0000256" key="1">
    <source>
        <dbReference type="ARBA" id="ARBA00009885"/>
    </source>
</evidence>
<dbReference type="RefSeq" id="XP_017992617.1">
    <property type="nucleotide sequence ID" value="XM_018135691.1"/>
</dbReference>
<proteinExistence type="inferred from homology"/>
<organism evidence="2 3">
    <name type="scientific">Malassezia pachydermatis</name>
    <dbReference type="NCBI Taxonomy" id="77020"/>
    <lineage>
        <taxon>Eukaryota</taxon>
        <taxon>Fungi</taxon>
        <taxon>Dikarya</taxon>
        <taxon>Basidiomycota</taxon>
        <taxon>Ustilaginomycotina</taxon>
        <taxon>Malasseziomycetes</taxon>
        <taxon>Malasseziales</taxon>
        <taxon>Malasseziaceae</taxon>
        <taxon>Malassezia</taxon>
    </lineage>
</organism>
<dbReference type="GeneID" id="28727566"/>
<keyword evidence="3" id="KW-1185">Reference proteome</keyword>
<dbReference type="InterPro" id="IPR006735">
    <property type="entry name" value="Rtf2"/>
</dbReference>
<reference evidence="2 3" key="1">
    <citation type="submission" date="2015-07" db="EMBL/GenBank/DDBJ databases">
        <title>Draft Genome Sequence of Malassezia furfur CBS1878 and Malassezia pachydermatis CBS1879.</title>
        <authorList>
            <person name="Triana S."/>
            <person name="Ohm R."/>
            <person name="Gonzalez A."/>
            <person name="DeCock H."/>
            <person name="Restrepo S."/>
            <person name="Celis A."/>
        </authorList>
    </citation>
    <scope>NUCLEOTIDE SEQUENCE [LARGE SCALE GENOMIC DNA]</scope>
    <source>
        <strain evidence="2 3">CBS 1879</strain>
    </source>
</reference>
<accession>A0A0M9VPZ6</accession>
<name>A0A0M9VPZ6_9BASI</name>
<gene>
    <name evidence="2" type="ORF">Malapachy_1184</name>
</gene>
<evidence type="ECO:0000313" key="2">
    <source>
        <dbReference type="EMBL" id="KOS14985.1"/>
    </source>
</evidence>
<dbReference type="AlphaFoldDB" id="A0A0M9VPZ6"/>
<dbReference type="InterPro" id="IPR027799">
    <property type="entry name" value="Rtf2_RING-finger"/>
</dbReference>
<dbReference type="VEuPathDB" id="FungiDB:Malapachy_1184"/>
<dbReference type="CDD" id="cd16653">
    <property type="entry name" value="RING-like_Rtf2"/>
    <property type="match status" value="1"/>
</dbReference>
<dbReference type="GO" id="GO:0005634">
    <property type="term" value="C:nucleus"/>
    <property type="evidence" value="ECO:0007669"/>
    <property type="project" value="TreeGrafter"/>
</dbReference>
<dbReference type="GO" id="GO:0006274">
    <property type="term" value="P:DNA replication termination"/>
    <property type="evidence" value="ECO:0007669"/>
    <property type="project" value="TreeGrafter"/>
</dbReference>
<dbReference type="PANTHER" id="PTHR12775:SF0">
    <property type="entry name" value="REPLICATION TERMINATION FACTOR 2"/>
    <property type="match status" value="1"/>
</dbReference>
<sequence>MGNDGGSIARRDDLVKTKATGPISVDRDEMRHTQWTLCRISRQKLRAPIMIDRLGQLYNKEALIEYLLRKSTKTVSEAETKVAGHIRGLKDVRQVQLHVNPTHEAAGGDALYYPYACPLTQRVMNGKHKFVCLWPCGCVMSETGLRETAFPGQKKRPEDKATTPCPQCGVLFGHDALWKDEPSVDADLIWLYPPTATQAMLREQLVAHAAASRKKRKAKQVDNDTTKRVRAAVDVDTTPSLNQTAPGAYAVQQVRAAQAQAAQHEAAS</sequence>
<dbReference type="OrthoDB" id="247013at2759"/>
<dbReference type="Proteomes" id="UP000037751">
    <property type="component" value="Unassembled WGS sequence"/>
</dbReference>
<evidence type="ECO:0000313" key="3">
    <source>
        <dbReference type="Proteomes" id="UP000037751"/>
    </source>
</evidence>
<comment type="similarity">
    <text evidence="1">Belongs to the rtf2 family.</text>
</comment>
<dbReference type="Pfam" id="PF04641">
    <property type="entry name" value="Rtf2"/>
    <property type="match status" value="1"/>
</dbReference>
<comment type="caution">
    <text evidence="2">The sequence shown here is derived from an EMBL/GenBank/DDBJ whole genome shotgun (WGS) entry which is preliminary data.</text>
</comment>